<accession>A0A553I9C3</accession>
<organism evidence="8 9">
    <name type="scientific">Xylaria flabelliformis</name>
    <dbReference type="NCBI Taxonomy" id="2512241"/>
    <lineage>
        <taxon>Eukaryota</taxon>
        <taxon>Fungi</taxon>
        <taxon>Dikarya</taxon>
        <taxon>Ascomycota</taxon>
        <taxon>Pezizomycotina</taxon>
        <taxon>Sordariomycetes</taxon>
        <taxon>Xylariomycetidae</taxon>
        <taxon>Xylariales</taxon>
        <taxon>Xylariaceae</taxon>
        <taxon>Xylaria</taxon>
    </lineage>
</organism>
<dbReference type="PROSITE" id="PS01309">
    <property type="entry name" value="UPF0057"/>
    <property type="match status" value="1"/>
</dbReference>
<gene>
    <name evidence="8" type="ORF">FHL15_002097</name>
</gene>
<proteinExistence type="inferred from homology"/>
<feature type="compositionally biased region" description="Basic and acidic residues" evidence="6">
    <location>
        <begin position="125"/>
        <end position="138"/>
    </location>
</feature>
<reference evidence="9" key="1">
    <citation type="submission" date="2019-06" db="EMBL/GenBank/DDBJ databases">
        <title>Draft genome sequence of the griseofulvin-producing fungus Xylaria cubensis strain G536.</title>
        <authorList>
            <person name="Mead M.E."/>
            <person name="Raja H.A."/>
            <person name="Steenwyk J.L."/>
            <person name="Knowles S.L."/>
            <person name="Oberlies N.H."/>
            <person name="Rokas A."/>
        </authorList>
    </citation>
    <scope>NUCLEOTIDE SEQUENCE [LARGE SCALE GENOMIC DNA]</scope>
    <source>
        <strain evidence="9">G536</strain>
    </source>
</reference>
<name>A0A553I9C3_9PEZI</name>
<feature type="compositionally biased region" description="Basic and acidic residues" evidence="6">
    <location>
        <begin position="146"/>
        <end position="156"/>
    </location>
</feature>
<dbReference type="PANTHER" id="PTHR21659">
    <property type="entry name" value="HYDROPHOBIC PROTEIN RCI2 LOW TEMPERATURE AND SALT RESPONSIVE PROTEIN LTI6 -RELATED"/>
    <property type="match status" value="1"/>
</dbReference>
<evidence type="ECO:0000256" key="7">
    <source>
        <dbReference type="SAM" id="Phobius"/>
    </source>
</evidence>
<dbReference type="Pfam" id="PF01679">
    <property type="entry name" value="Pmp3"/>
    <property type="match status" value="1"/>
</dbReference>
<evidence type="ECO:0000256" key="1">
    <source>
        <dbReference type="ARBA" id="ARBA00004370"/>
    </source>
</evidence>
<keyword evidence="4 7" id="KW-1133">Transmembrane helix</keyword>
<keyword evidence="3 7" id="KW-0812">Transmembrane</keyword>
<evidence type="ECO:0000256" key="3">
    <source>
        <dbReference type="ARBA" id="ARBA00022692"/>
    </source>
</evidence>
<evidence type="ECO:0000313" key="8">
    <source>
        <dbReference type="EMBL" id="TRX96791.1"/>
    </source>
</evidence>
<feature type="compositionally biased region" description="Low complexity" evidence="6">
    <location>
        <begin position="112"/>
        <end position="123"/>
    </location>
</feature>
<dbReference type="EMBL" id="VFLP01000008">
    <property type="protein sequence ID" value="TRX96791.1"/>
    <property type="molecule type" value="Genomic_DNA"/>
</dbReference>
<dbReference type="InterPro" id="IPR000612">
    <property type="entry name" value="PMP3"/>
</dbReference>
<dbReference type="PANTHER" id="PTHR21659:SF57">
    <property type="entry name" value="PLASMA MEMBRANE PROTEOLIPID 31"/>
    <property type="match status" value="1"/>
</dbReference>
<evidence type="ECO:0000256" key="5">
    <source>
        <dbReference type="ARBA" id="ARBA00023136"/>
    </source>
</evidence>
<sequence length="156" mass="16947">MCGADIFLGVIAILFPPLAVWVKRGLCSADSVINILLCFLGYVPGLFHAWYIIAKFPDEIEDYERVPQNDYEQGGSSRVHYVFVQAPAPQPQPHSQSSQQKPKHASPVNYGTAATNNASSSSNPSDHHDEAGGSDDHAPPTYAEAVKGDHKIQSDE</sequence>
<evidence type="ECO:0008006" key="10">
    <source>
        <dbReference type="Google" id="ProtNLM"/>
    </source>
</evidence>
<dbReference type="AlphaFoldDB" id="A0A553I9C3"/>
<feature type="transmembrane region" description="Helical" evidence="7">
    <location>
        <begin position="34"/>
        <end position="53"/>
    </location>
</feature>
<evidence type="ECO:0000256" key="4">
    <source>
        <dbReference type="ARBA" id="ARBA00022989"/>
    </source>
</evidence>
<comment type="caution">
    <text evidence="8">The sequence shown here is derived from an EMBL/GenBank/DDBJ whole genome shotgun (WGS) entry which is preliminary data.</text>
</comment>
<feature type="transmembrane region" description="Helical" evidence="7">
    <location>
        <begin position="6"/>
        <end position="22"/>
    </location>
</feature>
<evidence type="ECO:0000313" key="9">
    <source>
        <dbReference type="Proteomes" id="UP000319160"/>
    </source>
</evidence>
<keyword evidence="9" id="KW-1185">Reference proteome</keyword>
<dbReference type="OrthoDB" id="2802411at2759"/>
<comment type="similarity">
    <text evidence="2">Belongs to the UPF0057 (PMP3) family.</text>
</comment>
<dbReference type="STRING" id="2512241.A0A553I9C3"/>
<comment type="subcellular location">
    <subcellularLocation>
        <location evidence="1">Membrane</location>
    </subcellularLocation>
</comment>
<protein>
    <recommendedName>
        <fullName evidence="10">Stress response RCI peptide</fullName>
    </recommendedName>
</protein>
<keyword evidence="5 7" id="KW-0472">Membrane</keyword>
<feature type="region of interest" description="Disordered" evidence="6">
    <location>
        <begin position="82"/>
        <end position="156"/>
    </location>
</feature>
<dbReference type="GO" id="GO:0016020">
    <property type="term" value="C:membrane"/>
    <property type="evidence" value="ECO:0007669"/>
    <property type="project" value="UniProtKB-SubCell"/>
</dbReference>
<dbReference type="Proteomes" id="UP000319160">
    <property type="component" value="Unassembled WGS sequence"/>
</dbReference>
<evidence type="ECO:0000256" key="2">
    <source>
        <dbReference type="ARBA" id="ARBA00009530"/>
    </source>
</evidence>
<evidence type="ECO:0000256" key="6">
    <source>
        <dbReference type="SAM" id="MobiDB-lite"/>
    </source>
</evidence>